<evidence type="ECO:0000313" key="1">
    <source>
        <dbReference type="EMBL" id="KKM93905.1"/>
    </source>
</evidence>
<gene>
    <name evidence="1" type="ORF">LCGC14_1203690</name>
</gene>
<sequence length="107" mass="11894">MESLYHAHVQHPRGSGYMMQTGSFHNVEEAVTAYLELVDRGENSFGRNVLERYPDPIKVLLIPAHLHGPEAMAATGFCSVWNEDGSDAYDAGEPDYVSVPNPRYQAN</sequence>
<dbReference type="EMBL" id="LAZR01006210">
    <property type="protein sequence ID" value="KKM93905.1"/>
    <property type="molecule type" value="Genomic_DNA"/>
</dbReference>
<accession>A0A0F9NYJ7</accession>
<dbReference type="AlphaFoldDB" id="A0A0F9NYJ7"/>
<comment type="caution">
    <text evidence="1">The sequence shown here is derived from an EMBL/GenBank/DDBJ whole genome shotgun (WGS) entry which is preliminary data.</text>
</comment>
<name>A0A0F9NYJ7_9ZZZZ</name>
<organism evidence="1">
    <name type="scientific">marine sediment metagenome</name>
    <dbReference type="NCBI Taxonomy" id="412755"/>
    <lineage>
        <taxon>unclassified sequences</taxon>
        <taxon>metagenomes</taxon>
        <taxon>ecological metagenomes</taxon>
    </lineage>
</organism>
<proteinExistence type="predicted"/>
<reference evidence="1" key="1">
    <citation type="journal article" date="2015" name="Nature">
        <title>Complex archaea that bridge the gap between prokaryotes and eukaryotes.</title>
        <authorList>
            <person name="Spang A."/>
            <person name="Saw J.H."/>
            <person name="Jorgensen S.L."/>
            <person name="Zaremba-Niedzwiedzka K."/>
            <person name="Martijn J."/>
            <person name="Lind A.E."/>
            <person name="van Eijk R."/>
            <person name="Schleper C."/>
            <person name="Guy L."/>
            <person name="Ettema T.J."/>
        </authorList>
    </citation>
    <scope>NUCLEOTIDE SEQUENCE</scope>
</reference>
<protein>
    <submittedName>
        <fullName evidence="1">Uncharacterized protein</fullName>
    </submittedName>
</protein>